<evidence type="ECO:0000256" key="2">
    <source>
        <dbReference type="ARBA" id="ARBA00022763"/>
    </source>
</evidence>
<comment type="function">
    <text evidence="7">May play a role in DNA repair. It seems to be involved in an RecBC-independent recombinational process of DNA repair. It may act with RecF and RecO.</text>
</comment>
<feature type="zinc finger region" description="C4-type" evidence="7">
    <location>
        <begin position="58"/>
        <end position="73"/>
    </location>
</feature>
<keyword evidence="3 7" id="KW-0863">Zinc-finger</keyword>
<dbReference type="SMART" id="SM00493">
    <property type="entry name" value="TOPRIM"/>
    <property type="match status" value="1"/>
</dbReference>
<dbReference type="InterPro" id="IPR034137">
    <property type="entry name" value="TOPRIM_RecR"/>
</dbReference>
<dbReference type="InterPro" id="IPR006171">
    <property type="entry name" value="TOPRIM_dom"/>
</dbReference>
<dbReference type="EMBL" id="DTGG01000107">
    <property type="protein sequence ID" value="HFZ09146.1"/>
    <property type="molecule type" value="Genomic_DNA"/>
</dbReference>
<evidence type="ECO:0000256" key="4">
    <source>
        <dbReference type="ARBA" id="ARBA00022833"/>
    </source>
</evidence>
<dbReference type="Gene3D" id="1.10.8.420">
    <property type="entry name" value="RecR Domain 1"/>
    <property type="match status" value="1"/>
</dbReference>
<dbReference type="HAMAP" id="MF_00017">
    <property type="entry name" value="RecR"/>
    <property type="match status" value="1"/>
</dbReference>
<dbReference type="InterPro" id="IPR023627">
    <property type="entry name" value="Rcmb_RecR"/>
</dbReference>
<accession>A0A7V3N4L3</accession>
<dbReference type="Gene3D" id="3.40.1360.10">
    <property type="match status" value="1"/>
</dbReference>
<keyword evidence="2 7" id="KW-0227">DNA damage</keyword>
<evidence type="ECO:0000256" key="7">
    <source>
        <dbReference type="HAMAP-Rule" id="MF_00017"/>
    </source>
</evidence>
<reference evidence="9" key="1">
    <citation type="journal article" date="2020" name="mSystems">
        <title>Genome- and Community-Level Interaction Insights into Carbon Utilization and Element Cycling Functions of Hydrothermarchaeota in Hydrothermal Sediment.</title>
        <authorList>
            <person name="Zhou Z."/>
            <person name="Liu Y."/>
            <person name="Xu W."/>
            <person name="Pan J."/>
            <person name="Luo Z.H."/>
            <person name="Li M."/>
        </authorList>
    </citation>
    <scope>NUCLEOTIDE SEQUENCE [LARGE SCALE GENOMIC DNA]</scope>
    <source>
        <strain evidence="9">SpSt-757</strain>
    </source>
</reference>
<keyword evidence="1 7" id="KW-0479">Metal-binding</keyword>
<evidence type="ECO:0000256" key="6">
    <source>
        <dbReference type="ARBA" id="ARBA00023204"/>
    </source>
</evidence>
<dbReference type="SUPFAM" id="SSF111304">
    <property type="entry name" value="Recombination protein RecR"/>
    <property type="match status" value="1"/>
</dbReference>
<evidence type="ECO:0000256" key="3">
    <source>
        <dbReference type="ARBA" id="ARBA00022771"/>
    </source>
</evidence>
<evidence type="ECO:0000259" key="8">
    <source>
        <dbReference type="PROSITE" id="PS50880"/>
    </source>
</evidence>
<dbReference type="GO" id="GO:0006310">
    <property type="term" value="P:DNA recombination"/>
    <property type="evidence" value="ECO:0007669"/>
    <property type="project" value="UniProtKB-UniRule"/>
</dbReference>
<sequence length="203" mass="22777">MSILPKSVQKLIDEFSKLPGIGPKTAARLTFYLLSKPEVDAQNLGKAIYHLKRNLVYCSQCFNISEEDPCVICKDPQRSLKTILVVESPLDILAIEKTKEFHGKYHVLGGAISPVDDVGPEDLRIAELLDRIERNKDNISEIILATSPDLEGEATAMFIRSKIKEKKLKIKITRIARGLPVGSDLEYADEITLTRALEGRREY</sequence>
<dbReference type="Pfam" id="PF13662">
    <property type="entry name" value="Toprim_4"/>
    <property type="match status" value="1"/>
</dbReference>
<dbReference type="Gene3D" id="6.10.250.240">
    <property type="match status" value="1"/>
</dbReference>
<dbReference type="InterPro" id="IPR000093">
    <property type="entry name" value="DNA_Rcmb_RecR"/>
</dbReference>
<dbReference type="Pfam" id="PF21176">
    <property type="entry name" value="RecR_HhH"/>
    <property type="match status" value="1"/>
</dbReference>
<protein>
    <recommendedName>
        <fullName evidence="7">Recombination protein RecR</fullName>
    </recommendedName>
</protein>
<keyword evidence="6 7" id="KW-0234">DNA repair</keyword>
<dbReference type="Gene3D" id="3.30.60.80">
    <property type="match status" value="1"/>
</dbReference>
<evidence type="ECO:0000313" key="9">
    <source>
        <dbReference type="EMBL" id="HFZ09146.1"/>
    </source>
</evidence>
<dbReference type="AlphaFoldDB" id="A0A7V3N4L3"/>
<dbReference type="PROSITE" id="PS50880">
    <property type="entry name" value="TOPRIM"/>
    <property type="match status" value="1"/>
</dbReference>
<dbReference type="PANTHER" id="PTHR30446:SF0">
    <property type="entry name" value="RECOMBINATION PROTEIN RECR"/>
    <property type="match status" value="1"/>
</dbReference>
<keyword evidence="5 7" id="KW-0233">DNA recombination</keyword>
<proteinExistence type="inferred from homology"/>
<dbReference type="Pfam" id="PF21175">
    <property type="entry name" value="RecR_C"/>
    <property type="match status" value="1"/>
</dbReference>
<comment type="similarity">
    <text evidence="7">Belongs to the RecR family.</text>
</comment>
<keyword evidence="4 7" id="KW-0862">Zinc</keyword>
<evidence type="ECO:0000256" key="5">
    <source>
        <dbReference type="ARBA" id="ARBA00023172"/>
    </source>
</evidence>
<dbReference type="GO" id="GO:0003677">
    <property type="term" value="F:DNA binding"/>
    <property type="evidence" value="ECO:0007669"/>
    <property type="project" value="UniProtKB-UniRule"/>
</dbReference>
<dbReference type="CDD" id="cd01025">
    <property type="entry name" value="TOPRIM_recR"/>
    <property type="match status" value="1"/>
</dbReference>
<gene>
    <name evidence="7 9" type="primary">recR</name>
    <name evidence="9" type="ORF">ENV41_03325</name>
</gene>
<dbReference type="Pfam" id="PF02132">
    <property type="entry name" value="RecR_ZnF"/>
    <property type="match status" value="1"/>
</dbReference>
<dbReference type="PROSITE" id="PS01300">
    <property type="entry name" value="RECR"/>
    <property type="match status" value="1"/>
</dbReference>
<dbReference type="PANTHER" id="PTHR30446">
    <property type="entry name" value="RECOMBINATION PROTEIN RECR"/>
    <property type="match status" value="1"/>
</dbReference>
<name>A0A7V3N4L3_UNCC3</name>
<feature type="domain" description="Toprim" evidence="8">
    <location>
        <begin position="81"/>
        <end position="180"/>
    </location>
</feature>
<dbReference type="NCBIfam" id="TIGR00615">
    <property type="entry name" value="recR"/>
    <property type="match status" value="1"/>
</dbReference>
<evidence type="ECO:0000256" key="1">
    <source>
        <dbReference type="ARBA" id="ARBA00022723"/>
    </source>
</evidence>
<dbReference type="GO" id="GO:0008270">
    <property type="term" value="F:zinc ion binding"/>
    <property type="evidence" value="ECO:0007669"/>
    <property type="project" value="UniProtKB-KW"/>
</dbReference>
<dbReference type="InterPro" id="IPR015967">
    <property type="entry name" value="Rcmb_RecR_Znf"/>
</dbReference>
<organism evidence="9">
    <name type="scientific">candidate division CPR3 bacterium</name>
    <dbReference type="NCBI Taxonomy" id="2268181"/>
    <lineage>
        <taxon>Bacteria</taxon>
        <taxon>Bacteria division CPR3</taxon>
    </lineage>
</organism>
<comment type="caution">
    <text evidence="9">The sequence shown here is derived from an EMBL/GenBank/DDBJ whole genome shotgun (WGS) entry which is preliminary data.</text>
</comment>
<dbReference type="GO" id="GO:0006281">
    <property type="term" value="P:DNA repair"/>
    <property type="evidence" value="ECO:0007669"/>
    <property type="project" value="UniProtKB-UniRule"/>
</dbReference>